<organism evidence="9 10">
    <name type="scientific">Cohnella zeiphila</name>
    <dbReference type="NCBI Taxonomy" id="2761120"/>
    <lineage>
        <taxon>Bacteria</taxon>
        <taxon>Bacillati</taxon>
        <taxon>Bacillota</taxon>
        <taxon>Bacilli</taxon>
        <taxon>Bacillales</taxon>
        <taxon>Paenibacillaceae</taxon>
        <taxon>Cohnella</taxon>
    </lineage>
</organism>
<feature type="transmembrane region" description="Helical" evidence="7">
    <location>
        <begin position="90"/>
        <end position="111"/>
    </location>
</feature>
<comment type="caution">
    <text evidence="9">The sequence shown here is derived from an EMBL/GenBank/DDBJ whole genome shotgun (WGS) entry which is preliminary data.</text>
</comment>
<feature type="transmembrane region" description="Helical" evidence="7">
    <location>
        <begin position="27"/>
        <end position="53"/>
    </location>
</feature>
<comment type="subcellular location">
    <subcellularLocation>
        <location evidence="1 7">Cell membrane</location>
        <topology evidence="1 7">Multi-pass membrane protein</topology>
    </subcellularLocation>
</comment>
<dbReference type="InterPro" id="IPR050809">
    <property type="entry name" value="UgpAE/MalFG_permease"/>
</dbReference>
<comment type="similarity">
    <text evidence="7">Belongs to the binding-protein-dependent transport system permease family.</text>
</comment>
<dbReference type="Gene3D" id="1.10.3720.10">
    <property type="entry name" value="MetI-like"/>
    <property type="match status" value="1"/>
</dbReference>
<evidence type="ECO:0000256" key="7">
    <source>
        <dbReference type="RuleBase" id="RU363032"/>
    </source>
</evidence>
<keyword evidence="10" id="KW-1185">Reference proteome</keyword>
<dbReference type="InterPro" id="IPR000515">
    <property type="entry name" value="MetI-like"/>
</dbReference>
<evidence type="ECO:0000256" key="4">
    <source>
        <dbReference type="ARBA" id="ARBA00022692"/>
    </source>
</evidence>
<keyword evidence="4 7" id="KW-0812">Transmembrane</keyword>
<evidence type="ECO:0000259" key="8">
    <source>
        <dbReference type="PROSITE" id="PS50928"/>
    </source>
</evidence>
<proteinExistence type="inferred from homology"/>
<dbReference type="EMBL" id="JACJVO010000010">
    <property type="protein sequence ID" value="MBB6731259.1"/>
    <property type="molecule type" value="Genomic_DNA"/>
</dbReference>
<evidence type="ECO:0000313" key="9">
    <source>
        <dbReference type="EMBL" id="MBB6731259.1"/>
    </source>
</evidence>
<protein>
    <submittedName>
        <fullName evidence="9">Sugar ABC transporter permease</fullName>
    </submittedName>
</protein>
<gene>
    <name evidence="9" type="ORF">H7C18_10105</name>
</gene>
<evidence type="ECO:0000256" key="3">
    <source>
        <dbReference type="ARBA" id="ARBA00022475"/>
    </source>
</evidence>
<name>A0A7X0VUR7_9BACL</name>
<dbReference type="CDD" id="cd06261">
    <property type="entry name" value="TM_PBP2"/>
    <property type="match status" value="1"/>
</dbReference>
<reference evidence="9 10" key="1">
    <citation type="submission" date="2020-08" db="EMBL/GenBank/DDBJ databases">
        <title>Cohnella phylogeny.</title>
        <authorList>
            <person name="Dunlap C."/>
        </authorList>
    </citation>
    <scope>NUCLEOTIDE SEQUENCE [LARGE SCALE GENOMIC DNA]</scope>
    <source>
        <strain evidence="9 10">CBP 2801</strain>
    </source>
</reference>
<feature type="transmembrane region" description="Helical" evidence="7">
    <location>
        <begin position="280"/>
        <end position="301"/>
    </location>
</feature>
<feature type="transmembrane region" description="Helical" evidence="7">
    <location>
        <begin position="219"/>
        <end position="238"/>
    </location>
</feature>
<dbReference type="PANTHER" id="PTHR43227">
    <property type="entry name" value="BLL4140 PROTEIN"/>
    <property type="match status" value="1"/>
</dbReference>
<dbReference type="RefSeq" id="WP_185128931.1">
    <property type="nucleotide sequence ID" value="NZ_JACJVO010000010.1"/>
</dbReference>
<dbReference type="PROSITE" id="PS50928">
    <property type="entry name" value="ABC_TM1"/>
    <property type="match status" value="1"/>
</dbReference>
<sequence length="313" mass="34986">MDAKSAAGRTAGGLSIRLRTVLKHKTMYLMLLPAMVYFIVFKYIPMGGILIAFKNYNMVLGLWDSKWVGLTNFKDFVNGVYFWDIMGNTIILSLYKLAFGFSAPVLLALLLNEVQTQWFKRVVQTLTYLPHFLSWVIVYGLMVALLAPGDGLINMLLKENGFAPISFLTESAWARPMVVLSEIWKDIGWGAILYLAALAGIDPSQYEAARIDGASKLRLLWHVTLPGIRSVVVLMLVLKLSHILDAGFDQIFMLANTFNQDKIDIIDTWVYREGLQRLKVGLATAVGLFKAVIGFGLVIAANKVAKKFDGQIW</sequence>
<accession>A0A7X0VUR7</accession>
<dbReference type="Proteomes" id="UP000564644">
    <property type="component" value="Unassembled WGS sequence"/>
</dbReference>
<keyword evidence="2 7" id="KW-0813">Transport</keyword>
<evidence type="ECO:0000256" key="5">
    <source>
        <dbReference type="ARBA" id="ARBA00022989"/>
    </source>
</evidence>
<keyword evidence="3" id="KW-1003">Cell membrane</keyword>
<keyword evidence="5 7" id="KW-1133">Transmembrane helix</keyword>
<evidence type="ECO:0000256" key="1">
    <source>
        <dbReference type="ARBA" id="ARBA00004651"/>
    </source>
</evidence>
<feature type="transmembrane region" description="Helical" evidence="7">
    <location>
        <begin position="177"/>
        <end position="198"/>
    </location>
</feature>
<dbReference type="PANTHER" id="PTHR43227:SF11">
    <property type="entry name" value="BLL4140 PROTEIN"/>
    <property type="match status" value="1"/>
</dbReference>
<dbReference type="GO" id="GO:0005886">
    <property type="term" value="C:plasma membrane"/>
    <property type="evidence" value="ECO:0007669"/>
    <property type="project" value="UniProtKB-SubCell"/>
</dbReference>
<dbReference type="Pfam" id="PF00528">
    <property type="entry name" value="BPD_transp_1"/>
    <property type="match status" value="1"/>
</dbReference>
<evidence type="ECO:0000256" key="6">
    <source>
        <dbReference type="ARBA" id="ARBA00023136"/>
    </source>
</evidence>
<dbReference type="SUPFAM" id="SSF161098">
    <property type="entry name" value="MetI-like"/>
    <property type="match status" value="1"/>
</dbReference>
<feature type="domain" description="ABC transmembrane type-1" evidence="8">
    <location>
        <begin position="86"/>
        <end position="301"/>
    </location>
</feature>
<keyword evidence="6 7" id="KW-0472">Membrane</keyword>
<dbReference type="GO" id="GO:0055085">
    <property type="term" value="P:transmembrane transport"/>
    <property type="evidence" value="ECO:0007669"/>
    <property type="project" value="InterPro"/>
</dbReference>
<feature type="transmembrane region" description="Helical" evidence="7">
    <location>
        <begin position="132"/>
        <end position="157"/>
    </location>
</feature>
<dbReference type="InterPro" id="IPR035906">
    <property type="entry name" value="MetI-like_sf"/>
</dbReference>
<evidence type="ECO:0000313" key="10">
    <source>
        <dbReference type="Proteomes" id="UP000564644"/>
    </source>
</evidence>
<evidence type="ECO:0000256" key="2">
    <source>
        <dbReference type="ARBA" id="ARBA00022448"/>
    </source>
</evidence>
<dbReference type="AlphaFoldDB" id="A0A7X0VUR7"/>